<dbReference type="GO" id="GO:0006351">
    <property type="term" value="P:DNA-templated transcription"/>
    <property type="evidence" value="ECO:0007669"/>
    <property type="project" value="TreeGrafter"/>
</dbReference>
<gene>
    <name evidence="6" type="ORF">SAMN05421779_104437</name>
</gene>
<organism evidence="6 7">
    <name type="scientific">Insolitispirillum peregrinum</name>
    <dbReference type="NCBI Taxonomy" id="80876"/>
    <lineage>
        <taxon>Bacteria</taxon>
        <taxon>Pseudomonadati</taxon>
        <taxon>Pseudomonadota</taxon>
        <taxon>Alphaproteobacteria</taxon>
        <taxon>Rhodospirillales</taxon>
        <taxon>Novispirillaceae</taxon>
        <taxon>Insolitispirillum</taxon>
    </lineage>
</organism>
<evidence type="ECO:0000313" key="6">
    <source>
        <dbReference type="EMBL" id="SIS91162.1"/>
    </source>
</evidence>
<evidence type="ECO:0000256" key="1">
    <source>
        <dbReference type="ARBA" id="ARBA00009437"/>
    </source>
</evidence>
<dbReference type="STRING" id="80876.SAMN05421779_104437"/>
<dbReference type="InterPro" id="IPR058163">
    <property type="entry name" value="LysR-type_TF_proteobact-type"/>
</dbReference>
<dbReference type="SUPFAM" id="SSF46785">
    <property type="entry name" value="Winged helix' DNA-binding domain"/>
    <property type="match status" value="1"/>
</dbReference>
<dbReference type="GO" id="GO:0003700">
    <property type="term" value="F:DNA-binding transcription factor activity"/>
    <property type="evidence" value="ECO:0007669"/>
    <property type="project" value="InterPro"/>
</dbReference>
<keyword evidence="3" id="KW-0238">DNA-binding</keyword>
<keyword evidence="2" id="KW-0805">Transcription regulation</keyword>
<dbReference type="GO" id="GO:0043565">
    <property type="term" value="F:sequence-specific DNA binding"/>
    <property type="evidence" value="ECO:0007669"/>
    <property type="project" value="TreeGrafter"/>
</dbReference>
<dbReference type="InterPro" id="IPR005119">
    <property type="entry name" value="LysR_subst-bd"/>
</dbReference>
<dbReference type="FunFam" id="1.10.10.10:FF:000001">
    <property type="entry name" value="LysR family transcriptional regulator"/>
    <property type="match status" value="1"/>
</dbReference>
<dbReference type="Pfam" id="PF00126">
    <property type="entry name" value="HTH_1"/>
    <property type="match status" value="1"/>
</dbReference>
<dbReference type="Pfam" id="PF03466">
    <property type="entry name" value="LysR_substrate"/>
    <property type="match status" value="1"/>
</dbReference>
<evidence type="ECO:0000259" key="5">
    <source>
        <dbReference type="PROSITE" id="PS50931"/>
    </source>
</evidence>
<dbReference type="Proteomes" id="UP000185678">
    <property type="component" value="Unassembled WGS sequence"/>
</dbReference>
<accession>A0A1N7MYL1</accession>
<dbReference type="Gene3D" id="3.40.190.290">
    <property type="match status" value="1"/>
</dbReference>
<dbReference type="SUPFAM" id="SSF53850">
    <property type="entry name" value="Periplasmic binding protein-like II"/>
    <property type="match status" value="1"/>
</dbReference>
<protein>
    <submittedName>
        <fullName evidence="6">Transcriptional regulator, LysR family</fullName>
    </submittedName>
</protein>
<proteinExistence type="inferred from homology"/>
<dbReference type="PANTHER" id="PTHR30537">
    <property type="entry name" value="HTH-TYPE TRANSCRIPTIONAL REGULATOR"/>
    <property type="match status" value="1"/>
</dbReference>
<evidence type="ECO:0000256" key="3">
    <source>
        <dbReference type="ARBA" id="ARBA00023125"/>
    </source>
</evidence>
<dbReference type="OrthoDB" id="9812435at2"/>
<sequence>MDHLDAMRVFVRVVERCSFTRTAEDLGLPRSTVTEAVKMLEARLDVPLLLRSTRHVRPTPDGERYARHCRSILNDIEVAEASFSGRSPQGVVRASVHGTLARFFLLPHLPDFLARHPGLSVELRESDRLVSVIEEGFDCALRVGVPRECDLMMRRVTTLPEVTLVSPAYLARHGVPTHPDRLLADGHRMIGFWCSAVNGPMPLEFLCDGERRTVSLPTALTVSSAESYTAAAHAGLGIIQIPRYHAAAALAVGTLVELLPEFPLPAVPVTLLYPRSRHLAPRVQVFMDWVQGCFRA</sequence>
<dbReference type="PROSITE" id="PS50931">
    <property type="entry name" value="HTH_LYSR"/>
    <property type="match status" value="1"/>
</dbReference>
<feature type="domain" description="HTH lysR-type" evidence="5">
    <location>
        <begin position="1"/>
        <end position="59"/>
    </location>
</feature>
<dbReference type="InterPro" id="IPR036390">
    <property type="entry name" value="WH_DNA-bd_sf"/>
</dbReference>
<dbReference type="PANTHER" id="PTHR30537:SF72">
    <property type="entry name" value="LYSR FAMILY TRANSCRIPTIONAL REGULATOR"/>
    <property type="match status" value="1"/>
</dbReference>
<dbReference type="AlphaFoldDB" id="A0A1N7MYL1"/>
<dbReference type="RefSeq" id="WP_076400847.1">
    <property type="nucleotide sequence ID" value="NZ_FTOA01000004.1"/>
</dbReference>
<comment type="similarity">
    <text evidence="1">Belongs to the LysR transcriptional regulatory family.</text>
</comment>
<dbReference type="Gene3D" id="1.10.10.10">
    <property type="entry name" value="Winged helix-like DNA-binding domain superfamily/Winged helix DNA-binding domain"/>
    <property type="match status" value="1"/>
</dbReference>
<evidence type="ECO:0000256" key="4">
    <source>
        <dbReference type="ARBA" id="ARBA00023163"/>
    </source>
</evidence>
<dbReference type="InterPro" id="IPR036388">
    <property type="entry name" value="WH-like_DNA-bd_sf"/>
</dbReference>
<reference evidence="6 7" key="1">
    <citation type="submission" date="2017-01" db="EMBL/GenBank/DDBJ databases">
        <authorList>
            <person name="Mah S.A."/>
            <person name="Swanson W.J."/>
            <person name="Moy G.W."/>
            <person name="Vacquier V.D."/>
        </authorList>
    </citation>
    <scope>NUCLEOTIDE SEQUENCE [LARGE SCALE GENOMIC DNA]</scope>
    <source>
        <strain evidence="6 7">DSM 11589</strain>
    </source>
</reference>
<evidence type="ECO:0000256" key="2">
    <source>
        <dbReference type="ARBA" id="ARBA00023015"/>
    </source>
</evidence>
<name>A0A1N7MYL1_9PROT</name>
<evidence type="ECO:0000313" key="7">
    <source>
        <dbReference type="Proteomes" id="UP000185678"/>
    </source>
</evidence>
<keyword evidence="4" id="KW-0804">Transcription</keyword>
<dbReference type="InterPro" id="IPR000847">
    <property type="entry name" value="LysR_HTH_N"/>
</dbReference>
<dbReference type="CDD" id="cd08472">
    <property type="entry name" value="PBP2_CrgA_like_3"/>
    <property type="match status" value="1"/>
</dbReference>
<keyword evidence="7" id="KW-1185">Reference proteome</keyword>
<dbReference type="EMBL" id="FTOA01000004">
    <property type="protein sequence ID" value="SIS91162.1"/>
    <property type="molecule type" value="Genomic_DNA"/>
</dbReference>